<feature type="transmembrane region" description="Helical" evidence="12">
    <location>
        <begin position="268"/>
        <end position="286"/>
    </location>
</feature>
<feature type="transmembrane region" description="Helical" evidence="12">
    <location>
        <begin position="224"/>
        <end position="248"/>
    </location>
</feature>
<evidence type="ECO:0000256" key="6">
    <source>
        <dbReference type="ARBA" id="ARBA00022692"/>
    </source>
</evidence>
<feature type="transmembrane region" description="Helical" evidence="12">
    <location>
        <begin position="152"/>
        <end position="172"/>
    </location>
</feature>
<dbReference type="SUPFAM" id="SSF51735">
    <property type="entry name" value="NAD(P)-binding Rossmann-fold domains"/>
    <property type="match status" value="1"/>
</dbReference>
<keyword evidence="9" id="KW-0406">Ion transport</keyword>
<keyword evidence="10 12" id="KW-0472">Membrane</keyword>
<dbReference type="PANTHER" id="PTHR46157">
    <property type="entry name" value="K(+) EFFLUX ANTIPORTER 3, CHLOROPLASTIC"/>
    <property type="match status" value="1"/>
</dbReference>
<feature type="compositionally biased region" description="Acidic residues" evidence="11">
    <location>
        <begin position="600"/>
        <end position="609"/>
    </location>
</feature>
<evidence type="ECO:0000313" key="15">
    <source>
        <dbReference type="Proteomes" id="UP001597101"/>
    </source>
</evidence>
<gene>
    <name evidence="14" type="ORF">ACFQ14_06915</name>
</gene>
<feature type="transmembrane region" description="Helical" evidence="12">
    <location>
        <begin position="113"/>
        <end position="132"/>
    </location>
</feature>
<evidence type="ECO:0000259" key="13">
    <source>
        <dbReference type="PROSITE" id="PS51201"/>
    </source>
</evidence>
<evidence type="ECO:0000256" key="8">
    <source>
        <dbReference type="ARBA" id="ARBA00022989"/>
    </source>
</evidence>
<comment type="subcellular location">
    <subcellularLocation>
        <location evidence="1">Membrane</location>
        <topology evidence="1">Multi-pass membrane protein</topology>
    </subcellularLocation>
</comment>
<keyword evidence="5" id="KW-0633">Potassium transport</keyword>
<comment type="caution">
    <text evidence="14">The sequence shown here is derived from an EMBL/GenBank/DDBJ whole genome shotgun (WGS) entry which is preliminary data.</text>
</comment>
<evidence type="ECO:0000256" key="1">
    <source>
        <dbReference type="ARBA" id="ARBA00004141"/>
    </source>
</evidence>
<feature type="transmembrane region" description="Helical" evidence="12">
    <location>
        <begin position="87"/>
        <end position="107"/>
    </location>
</feature>
<feature type="transmembrane region" description="Helical" evidence="12">
    <location>
        <begin position="184"/>
        <end position="203"/>
    </location>
</feature>
<evidence type="ECO:0000256" key="12">
    <source>
        <dbReference type="SAM" id="Phobius"/>
    </source>
</evidence>
<keyword evidence="7" id="KW-0630">Potassium</keyword>
<keyword evidence="3" id="KW-0813">Transport</keyword>
<dbReference type="RefSeq" id="WP_377211964.1">
    <property type="nucleotide sequence ID" value="NZ_JBHTJV010000003.1"/>
</dbReference>
<feature type="transmembrane region" description="Helical" evidence="12">
    <location>
        <begin position="359"/>
        <end position="382"/>
    </location>
</feature>
<comment type="similarity">
    <text evidence="2">Belongs to the monovalent cation:proton antiporter 2 (CPA2) transporter (TC 2.A.37) family.</text>
</comment>
<dbReference type="PROSITE" id="PS51201">
    <property type="entry name" value="RCK_N"/>
    <property type="match status" value="1"/>
</dbReference>
<keyword evidence="15" id="KW-1185">Reference proteome</keyword>
<dbReference type="Pfam" id="PF00999">
    <property type="entry name" value="Na_H_Exchanger"/>
    <property type="match status" value="1"/>
</dbReference>
<dbReference type="Pfam" id="PF02254">
    <property type="entry name" value="TrkA_N"/>
    <property type="match status" value="1"/>
</dbReference>
<keyword evidence="8 12" id="KW-1133">Transmembrane helix</keyword>
<feature type="transmembrane region" description="Helical" evidence="12">
    <location>
        <begin position="32"/>
        <end position="50"/>
    </location>
</feature>
<dbReference type="InterPro" id="IPR004771">
    <property type="entry name" value="K/H_exchanger"/>
</dbReference>
<evidence type="ECO:0000256" key="11">
    <source>
        <dbReference type="SAM" id="MobiDB-lite"/>
    </source>
</evidence>
<keyword evidence="6 12" id="KW-0812">Transmembrane</keyword>
<dbReference type="Proteomes" id="UP001597101">
    <property type="component" value="Unassembled WGS sequence"/>
</dbReference>
<evidence type="ECO:0000256" key="7">
    <source>
        <dbReference type="ARBA" id="ARBA00022958"/>
    </source>
</evidence>
<proteinExistence type="inferred from homology"/>
<evidence type="ECO:0000256" key="10">
    <source>
        <dbReference type="ARBA" id="ARBA00023136"/>
    </source>
</evidence>
<dbReference type="InterPro" id="IPR036291">
    <property type="entry name" value="NAD(P)-bd_dom_sf"/>
</dbReference>
<feature type="region of interest" description="Disordered" evidence="11">
    <location>
        <begin position="568"/>
        <end position="609"/>
    </location>
</feature>
<feature type="domain" description="RCK N-terminal" evidence="13">
    <location>
        <begin position="399"/>
        <end position="515"/>
    </location>
</feature>
<feature type="transmembrane region" description="Helical" evidence="12">
    <location>
        <begin position="293"/>
        <end position="314"/>
    </location>
</feature>
<evidence type="ECO:0000256" key="3">
    <source>
        <dbReference type="ARBA" id="ARBA00022448"/>
    </source>
</evidence>
<dbReference type="InterPro" id="IPR006153">
    <property type="entry name" value="Cation/H_exchanger_TM"/>
</dbReference>
<dbReference type="NCBIfam" id="TIGR00932">
    <property type="entry name" value="2a37"/>
    <property type="match status" value="1"/>
</dbReference>
<protein>
    <submittedName>
        <fullName evidence="14">Monovalent cation:proton antiporter-2 (CPA2) family protein</fullName>
    </submittedName>
</protein>
<dbReference type="Gene3D" id="3.40.50.720">
    <property type="entry name" value="NAD(P)-binding Rossmann-like Domain"/>
    <property type="match status" value="1"/>
</dbReference>
<keyword evidence="4" id="KW-0050">Antiport</keyword>
<dbReference type="InterPro" id="IPR038770">
    <property type="entry name" value="Na+/solute_symporter_sf"/>
</dbReference>
<dbReference type="InterPro" id="IPR003148">
    <property type="entry name" value="RCK_N"/>
</dbReference>
<dbReference type="EMBL" id="JBHTJV010000003">
    <property type="protein sequence ID" value="MFD0916133.1"/>
    <property type="molecule type" value="Genomic_DNA"/>
</dbReference>
<reference evidence="15" key="1">
    <citation type="journal article" date="2019" name="Int. J. Syst. Evol. Microbiol.">
        <title>The Global Catalogue of Microorganisms (GCM) 10K type strain sequencing project: providing services to taxonomists for standard genome sequencing and annotation.</title>
        <authorList>
            <consortium name="The Broad Institute Genomics Platform"/>
            <consortium name="The Broad Institute Genome Sequencing Center for Infectious Disease"/>
            <person name="Wu L."/>
            <person name="Ma J."/>
        </authorList>
    </citation>
    <scope>NUCLEOTIDE SEQUENCE [LARGE SCALE GENOMIC DNA]</scope>
    <source>
        <strain evidence="15">CCUG 60023</strain>
    </source>
</reference>
<evidence type="ECO:0000256" key="9">
    <source>
        <dbReference type="ARBA" id="ARBA00023065"/>
    </source>
</evidence>
<feature type="transmembrane region" description="Helical" evidence="12">
    <location>
        <begin position="334"/>
        <end position="352"/>
    </location>
</feature>
<organism evidence="14 15">
    <name type="scientific">Pseudahrensia aquimaris</name>
    <dbReference type="NCBI Taxonomy" id="744461"/>
    <lineage>
        <taxon>Bacteria</taxon>
        <taxon>Pseudomonadati</taxon>
        <taxon>Pseudomonadota</taxon>
        <taxon>Alphaproteobacteria</taxon>
        <taxon>Hyphomicrobiales</taxon>
        <taxon>Ahrensiaceae</taxon>
        <taxon>Pseudahrensia</taxon>
    </lineage>
</organism>
<name>A0ABW3FEB3_9HYPH</name>
<dbReference type="PANTHER" id="PTHR46157:SF8">
    <property type="entry name" value="GLUTATHIONE-REGULATED POTASSIUM-EFFLUX SYSTEM PROTEIN"/>
    <property type="match status" value="1"/>
</dbReference>
<evidence type="ECO:0000313" key="14">
    <source>
        <dbReference type="EMBL" id="MFD0916133.1"/>
    </source>
</evidence>
<sequence length="609" mass="65176">MATSTTLFLDATVLLGGAVIAAPLFKKIGLGTVLGYLFLGILLGPVINFIHDGESVLHVAELGVVLLLFIVGLELKPAQLWNMRSEIFGLGALQVFVSGVVIAALSLPFGVGLSTAIVIGFGLALSSTAFALQLLEDAREQHTPHGKRAFSILLFQDIAIAPLLIMVAVLAAGSMELSMESAKLVAIAVASLIGLVLVGRYALNPLFGIIANTGAREAMIAAALFIVMGAALLMNYAGLSMAMGAFIAGVMLAESSYRHELEANIEPFRGILLGLFFIAVGLSVDLSTVLENWLIIALLVPALLTVKAAILYGLCRAFGSPHNIAVKVAAVLPQHGEFGFVLFSAAASAALLDREQASLLIAIVTLSMVLTPLCVKLGSMLVSESQHEHMEEDFEGAEGSRILMIGFSRLGQVTAQTLLAGGCEVTILDTSAERIRNAAKFGFRIYFGDGTRKDVLRAAGIEKATMVAVCTNKVEVTNRIVDLIRNEYPDINLYVRSYDRAHALELLTKDVTFQIRETFESALKMGRALLEGLGHSAEDAQLIINDVRRRDLERLRIQAREGSIMAGSENLHIKPVPEPLVQPRQEAQPLDEKTEQALQGDDDTADAKA</sequence>
<dbReference type="Gene3D" id="1.20.1530.20">
    <property type="match status" value="1"/>
</dbReference>
<evidence type="ECO:0000256" key="5">
    <source>
        <dbReference type="ARBA" id="ARBA00022538"/>
    </source>
</evidence>
<accession>A0ABW3FEB3</accession>
<evidence type="ECO:0000256" key="4">
    <source>
        <dbReference type="ARBA" id="ARBA00022449"/>
    </source>
</evidence>
<feature type="transmembrane region" description="Helical" evidence="12">
    <location>
        <begin position="56"/>
        <end position="75"/>
    </location>
</feature>
<evidence type="ECO:0000256" key="2">
    <source>
        <dbReference type="ARBA" id="ARBA00005551"/>
    </source>
</evidence>
<feature type="transmembrane region" description="Helical" evidence="12">
    <location>
        <begin position="6"/>
        <end position="25"/>
    </location>
</feature>